<protein>
    <submittedName>
        <fullName evidence="11">Putative amphiphysin</fullName>
    </submittedName>
</protein>
<dbReference type="Pfam" id="PF00018">
    <property type="entry name" value="SH3_1"/>
    <property type="match status" value="1"/>
</dbReference>
<feature type="region of interest" description="Disordered" evidence="8">
    <location>
        <begin position="198"/>
        <end position="229"/>
    </location>
</feature>
<evidence type="ECO:0000256" key="6">
    <source>
        <dbReference type="ARBA" id="ARBA00023136"/>
    </source>
</evidence>
<dbReference type="SUPFAM" id="SSF103657">
    <property type="entry name" value="BAR/IMD domain-like"/>
    <property type="match status" value="1"/>
</dbReference>
<reference evidence="11" key="1">
    <citation type="submission" date="2018-01" db="EMBL/GenBank/DDBJ databases">
        <title>An insight into the sialome of Amazonian anophelines.</title>
        <authorList>
            <person name="Ribeiro J.M."/>
            <person name="Scarpassa V."/>
            <person name="Calvo E."/>
        </authorList>
    </citation>
    <scope>NUCLEOTIDE SEQUENCE</scope>
    <source>
        <tissue evidence="11">Salivary glands</tissue>
    </source>
</reference>
<dbReference type="SMART" id="SM00326">
    <property type="entry name" value="SH3"/>
    <property type="match status" value="1"/>
</dbReference>
<dbReference type="InterPro" id="IPR027267">
    <property type="entry name" value="AH/BAR_dom_sf"/>
</dbReference>
<organism evidence="11">
    <name type="scientific">Anopheles marajoara</name>
    <dbReference type="NCBI Taxonomy" id="58244"/>
    <lineage>
        <taxon>Eukaryota</taxon>
        <taxon>Metazoa</taxon>
        <taxon>Ecdysozoa</taxon>
        <taxon>Arthropoda</taxon>
        <taxon>Hexapoda</taxon>
        <taxon>Insecta</taxon>
        <taxon>Pterygota</taxon>
        <taxon>Neoptera</taxon>
        <taxon>Endopterygota</taxon>
        <taxon>Diptera</taxon>
        <taxon>Nematocera</taxon>
        <taxon>Culicoidea</taxon>
        <taxon>Culicidae</taxon>
        <taxon>Anophelinae</taxon>
        <taxon>Anopheles</taxon>
    </lineage>
</organism>
<dbReference type="GO" id="GO:0005543">
    <property type="term" value="F:phospholipid binding"/>
    <property type="evidence" value="ECO:0007669"/>
    <property type="project" value="TreeGrafter"/>
</dbReference>
<dbReference type="InterPro" id="IPR003005">
    <property type="entry name" value="Amphiphysin"/>
</dbReference>
<keyword evidence="4" id="KW-0963">Cytoplasm</keyword>
<feature type="domain" description="SH3" evidence="9">
    <location>
        <begin position="388"/>
        <end position="452"/>
    </location>
</feature>
<dbReference type="PRINTS" id="PR01251">
    <property type="entry name" value="AMPHIPHYSIN"/>
</dbReference>
<dbReference type="InterPro" id="IPR004148">
    <property type="entry name" value="BAR_dom"/>
</dbReference>
<dbReference type="SUPFAM" id="SSF50044">
    <property type="entry name" value="SH3-domain"/>
    <property type="match status" value="1"/>
</dbReference>
<dbReference type="PROSITE" id="PS51021">
    <property type="entry name" value="BAR"/>
    <property type="match status" value="1"/>
</dbReference>
<dbReference type="GO" id="GO:0012505">
    <property type="term" value="C:endomembrane system"/>
    <property type="evidence" value="ECO:0007669"/>
    <property type="project" value="UniProtKB-SubCell"/>
</dbReference>
<proteinExistence type="predicted"/>
<keyword evidence="3 7" id="KW-0728">SH3 domain</keyword>
<evidence type="ECO:0000256" key="7">
    <source>
        <dbReference type="PROSITE-ProRule" id="PRU00192"/>
    </source>
</evidence>
<feature type="region of interest" description="Disordered" evidence="8">
    <location>
        <begin position="329"/>
        <end position="352"/>
    </location>
</feature>
<dbReference type="FunFam" id="1.20.1270.60:FF:000013">
    <property type="entry name" value="Amphiphysin isoform 2"/>
    <property type="match status" value="1"/>
</dbReference>
<dbReference type="FunFam" id="2.30.30.40:FF:000172">
    <property type="entry name" value="Amphiphysin, isoform B"/>
    <property type="match status" value="1"/>
</dbReference>
<evidence type="ECO:0000256" key="2">
    <source>
        <dbReference type="ARBA" id="ARBA00004496"/>
    </source>
</evidence>
<evidence type="ECO:0000256" key="8">
    <source>
        <dbReference type="SAM" id="MobiDB-lite"/>
    </source>
</evidence>
<feature type="compositionally biased region" description="Basic and acidic residues" evidence="8">
    <location>
        <begin position="250"/>
        <end position="270"/>
    </location>
</feature>
<dbReference type="PANTHER" id="PTHR46514:SF3">
    <property type="entry name" value="AMPHIPHYSIN"/>
    <property type="match status" value="1"/>
</dbReference>
<dbReference type="PANTHER" id="PTHR46514">
    <property type="entry name" value="AMPHIPHYSIN"/>
    <property type="match status" value="1"/>
</dbReference>
<evidence type="ECO:0000256" key="5">
    <source>
        <dbReference type="ARBA" id="ARBA00023054"/>
    </source>
</evidence>
<sequence>MDAIAEVYESQWTGSEALYAQTKSIDTQFQHFSYKLADQVLKQLDTYAMQFPEMKKKIDKRGRKLVDYDSQRHSFQSLQANAAKRKDDIKVTKGREQLEDAKSTYEILNSELHDELPALFDSRILFLVTNLQTLFACEQQFHSETSKVYADLEAIVDKLATESQRGSYTLKKVNVISNPSSPTQSPIKTNLAIVNTATNGSANTNGQDNLQNAQMPEPALSPEDEEPSYQNTDAIKAVAATTISSNVNKKSNDNNDSKETTNEIKMKESGPSEDADPATLASSQQTFLTNGTAYLHQSHSNEQENDSPQPIAVINCQMPMNDALEITQSPSADMSSSKGICKPPSTVDERTDEITSRPLRVVVHPTSPNTTSTAISQTSSSTTDLPPGVLYRVKATYKYVREDVDELSFDVGDIIDVVEYEDPEDQEEGWLMGSKAGTNEKGMFPANFTRPL</sequence>
<evidence type="ECO:0000313" key="11">
    <source>
        <dbReference type="EMBL" id="MBW54367.1"/>
    </source>
</evidence>
<dbReference type="InterPro" id="IPR001452">
    <property type="entry name" value="SH3_domain"/>
</dbReference>
<feature type="region of interest" description="Disordered" evidence="8">
    <location>
        <begin position="364"/>
        <end position="383"/>
    </location>
</feature>
<feature type="compositionally biased region" description="Low complexity" evidence="8">
    <location>
        <begin position="370"/>
        <end position="383"/>
    </location>
</feature>
<dbReference type="GO" id="GO:0005737">
    <property type="term" value="C:cytoplasm"/>
    <property type="evidence" value="ECO:0007669"/>
    <property type="project" value="UniProtKB-SubCell"/>
</dbReference>
<dbReference type="PROSITE" id="PS50002">
    <property type="entry name" value="SH3"/>
    <property type="match status" value="1"/>
</dbReference>
<evidence type="ECO:0000259" key="9">
    <source>
        <dbReference type="PROSITE" id="PS50002"/>
    </source>
</evidence>
<keyword evidence="6" id="KW-0472">Membrane</keyword>
<dbReference type="InterPro" id="IPR036028">
    <property type="entry name" value="SH3-like_dom_sf"/>
</dbReference>
<comment type="subcellular location">
    <subcellularLocation>
        <location evidence="2">Cytoplasm</location>
    </subcellularLocation>
    <subcellularLocation>
        <location evidence="1">Endomembrane system</location>
    </subcellularLocation>
</comment>
<evidence type="ECO:0000259" key="10">
    <source>
        <dbReference type="PROSITE" id="PS51021"/>
    </source>
</evidence>
<feature type="compositionally biased region" description="Polar residues" evidence="8">
    <location>
        <begin position="329"/>
        <end position="338"/>
    </location>
</feature>
<feature type="domain" description="BAR" evidence="10">
    <location>
        <begin position="1"/>
        <end position="165"/>
    </location>
</feature>
<dbReference type="CDD" id="cd11790">
    <property type="entry name" value="SH3_Amphiphysin"/>
    <property type="match status" value="1"/>
</dbReference>
<name>A0A2M4BMR2_9DIPT</name>
<feature type="region of interest" description="Disordered" evidence="8">
    <location>
        <begin position="246"/>
        <end position="281"/>
    </location>
</feature>
<keyword evidence="5" id="KW-0175">Coiled coil</keyword>
<dbReference type="GO" id="GO:0005886">
    <property type="term" value="C:plasma membrane"/>
    <property type="evidence" value="ECO:0007669"/>
    <property type="project" value="TreeGrafter"/>
</dbReference>
<dbReference type="Gene3D" id="1.20.1270.60">
    <property type="entry name" value="Arfaptin homology (AH) domain/BAR domain"/>
    <property type="match status" value="1"/>
</dbReference>
<dbReference type="Gene3D" id="2.30.30.40">
    <property type="entry name" value="SH3 Domains"/>
    <property type="match status" value="1"/>
</dbReference>
<evidence type="ECO:0000256" key="1">
    <source>
        <dbReference type="ARBA" id="ARBA00004308"/>
    </source>
</evidence>
<dbReference type="SMART" id="SM00721">
    <property type="entry name" value="BAR"/>
    <property type="match status" value="1"/>
</dbReference>
<dbReference type="AlphaFoldDB" id="A0A2M4BMR2"/>
<evidence type="ECO:0000256" key="4">
    <source>
        <dbReference type="ARBA" id="ARBA00022490"/>
    </source>
</evidence>
<evidence type="ECO:0000256" key="3">
    <source>
        <dbReference type="ARBA" id="ARBA00022443"/>
    </source>
</evidence>
<dbReference type="Pfam" id="PF03114">
    <property type="entry name" value="BAR"/>
    <property type="match status" value="1"/>
</dbReference>
<accession>A0A2M4BMR2</accession>
<dbReference type="EMBL" id="GGFJ01005226">
    <property type="protein sequence ID" value="MBW54367.1"/>
    <property type="molecule type" value="Transcribed_RNA"/>
</dbReference>